<feature type="transmembrane region" description="Helical" evidence="6">
    <location>
        <begin position="137"/>
        <end position="160"/>
    </location>
</feature>
<feature type="transmembrane region" description="Helical" evidence="6">
    <location>
        <begin position="297"/>
        <end position="321"/>
    </location>
</feature>
<dbReference type="CDD" id="cd06579">
    <property type="entry name" value="TM_PBP1_transp_AraH_like"/>
    <property type="match status" value="1"/>
</dbReference>
<evidence type="ECO:0000256" key="5">
    <source>
        <dbReference type="ARBA" id="ARBA00023136"/>
    </source>
</evidence>
<feature type="transmembrane region" description="Helical" evidence="6">
    <location>
        <begin position="59"/>
        <end position="77"/>
    </location>
</feature>
<protein>
    <submittedName>
        <fullName evidence="7">Ribose/xylose/arabinose/galactoside ABC-type transport systems, permease components</fullName>
    </submittedName>
</protein>
<feature type="transmembrane region" description="Helical" evidence="6">
    <location>
        <begin position="226"/>
        <end position="250"/>
    </location>
</feature>
<evidence type="ECO:0000256" key="3">
    <source>
        <dbReference type="ARBA" id="ARBA00022692"/>
    </source>
</evidence>
<dbReference type="GO" id="GO:0022857">
    <property type="term" value="F:transmembrane transporter activity"/>
    <property type="evidence" value="ECO:0007669"/>
    <property type="project" value="InterPro"/>
</dbReference>
<evidence type="ECO:0000256" key="1">
    <source>
        <dbReference type="ARBA" id="ARBA00004651"/>
    </source>
</evidence>
<feature type="transmembrane region" description="Helical" evidence="6">
    <location>
        <begin position="172"/>
        <end position="195"/>
    </location>
</feature>
<comment type="subcellular location">
    <subcellularLocation>
        <location evidence="1">Cell membrane</location>
        <topology evidence="1">Multi-pass membrane protein</topology>
    </subcellularLocation>
</comment>
<name>A0A0S6U7X1_NEOTH</name>
<evidence type="ECO:0000313" key="7">
    <source>
        <dbReference type="EMBL" id="GAF25223.1"/>
    </source>
</evidence>
<dbReference type="Pfam" id="PF02653">
    <property type="entry name" value="BPD_transp_2"/>
    <property type="match status" value="1"/>
</dbReference>
<dbReference type="PANTHER" id="PTHR32196:SF72">
    <property type="entry name" value="RIBOSE IMPORT PERMEASE PROTEIN RBSC"/>
    <property type="match status" value="1"/>
</dbReference>
<dbReference type="EMBL" id="DF238840">
    <property type="protein sequence ID" value="GAF25223.1"/>
    <property type="molecule type" value="Genomic_DNA"/>
</dbReference>
<keyword evidence="2" id="KW-1003">Cell membrane</keyword>
<dbReference type="PANTHER" id="PTHR32196">
    <property type="entry name" value="ABC TRANSPORTER PERMEASE PROTEIN YPHD-RELATED-RELATED"/>
    <property type="match status" value="1"/>
</dbReference>
<dbReference type="RefSeq" id="WP_201786136.1">
    <property type="nucleotide sequence ID" value="NZ_DF238840.1"/>
</dbReference>
<keyword evidence="3 6" id="KW-0812">Transmembrane</keyword>
<organism evidence="7">
    <name type="scientific">Moorella thermoacetica Y72</name>
    <dbReference type="NCBI Taxonomy" id="1325331"/>
    <lineage>
        <taxon>Bacteria</taxon>
        <taxon>Bacillati</taxon>
        <taxon>Bacillota</taxon>
        <taxon>Clostridia</taxon>
        <taxon>Neomoorellales</taxon>
        <taxon>Neomoorellaceae</taxon>
        <taxon>Neomoorella</taxon>
    </lineage>
</organism>
<dbReference type="GO" id="GO:0005886">
    <property type="term" value="C:plasma membrane"/>
    <property type="evidence" value="ECO:0007669"/>
    <property type="project" value="UniProtKB-SubCell"/>
</dbReference>
<reference evidence="7" key="1">
    <citation type="journal article" date="2014" name="Gene">
        <title>Genome-guided analysis of transformation efficiency and carbon dioxide assimilation by Moorella thermoacetica Y72.</title>
        <authorList>
            <person name="Tsukahara K."/>
            <person name="Kita A."/>
            <person name="Nakashimada Y."/>
            <person name="Hoshino T."/>
            <person name="Murakami K."/>
        </authorList>
    </citation>
    <scope>NUCLEOTIDE SEQUENCE [LARGE SCALE GENOMIC DNA]</scope>
    <source>
        <strain evidence="7">Y72</strain>
    </source>
</reference>
<feature type="transmembrane region" description="Helical" evidence="6">
    <location>
        <begin position="262"/>
        <end position="285"/>
    </location>
</feature>
<gene>
    <name evidence="7" type="ORF">MTY_0553</name>
</gene>
<proteinExistence type="predicted"/>
<feature type="transmembrane region" description="Helical" evidence="6">
    <location>
        <begin position="84"/>
        <end position="102"/>
    </location>
</feature>
<dbReference type="Proteomes" id="UP000063718">
    <property type="component" value="Unassembled WGS sequence"/>
</dbReference>
<evidence type="ECO:0000256" key="2">
    <source>
        <dbReference type="ARBA" id="ARBA00022475"/>
    </source>
</evidence>
<feature type="transmembrane region" description="Helical" evidence="6">
    <location>
        <begin position="27"/>
        <end position="47"/>
    </location>
</feature>
<keyword evidence="5 6" id="KW-0472">Membrane</keyword>
<accession>A0A0S6U7X1</accession>
<keyword evidence="4 6" id="KW-1133">Transmembrane helix</keyword>
<evidence type="ECO:0000256" key="6">
    <source>
        <dbReference type="SAM" id="Phobius"/>
    </source>
</evidence>
<dbReference type="AlphaFoldDB" id="A0A0S6U7X1"/>
<dbReference type="InterPro" id="IPR001851">
    <property type="entry name" value="ABC_transp_permease"/>
</dbReference>
<feature type="transmembrane region" description="Helical" evidence="6">
    <location>
        <begin position="108"/>
        <end position="130"/>
    </location>
</feature>
<evidence type="ECO:0000256" key="4">
    <source>
        <dbReference type="ARBA" id="ARBA00022989"/>
    </source>
</evidence>
<sequence>MNGIKRVNYMNNNVINRRKYKVKIASFQEIGILIALLVLCSALSIASPFFLQKDNLLNVLRQISVVGILAVGEAFIIISGEIDLSVGSLLGLGGVITAYFTMIGINPFLAAVLGLAILGLAGFINGILVTKAKINSFIVTLGMMSVARGITLLITGGMPISFESPIAFLGNGYIRSVPVSVIVMFLIIGIGHVFATKTVMGRNIFAIGNNEKAAELSGIAVGKLRLIVFTMMGILAALSGIILAGNLLSADPTSGTGYEMDVIAAVVIGGASLAGGQGSIFGVLIGAALMGVLRNGFVLLGISAYWQIVAIGIVIVAAVGLDQLRKN</sequence>